<evidence type="ECO:0000313" key="2">
    <source>
        <dbReference type="Proteomes" id="UP000324222"/>
    </source>
</evidence>
<reference evidence="1 2" key="1">
    <citation type="submission" date="2019-05" db="EMBL/GenBank/DDBJ databases">
        <title>Another draft genome of Portunus trituberculatus and its Hox gene families provides insights of decapod evolution.</title>
        <authorList>
            <person name="Jeong J.-H."/>
            <person name="Song I."/>
            <person name="Kim S."/>
            <person name="Choi T."/>
            <person name="Kim D."/>
            <person name="Ryu S."/>
            <person name="Kim W."/>
        </authorList>
    </citation>
    <scope>NUCLEOTIDE SEQUENCE [LARGE SCALE GENOMIC DNA]</scope>
    <source>
        <tissue evidence="1">Muscle</tissue>
    </source>
</reference>
<gene>
    <name evidence="1" type="ORF">E2C01_097779</name>
</gene>
<organism evidence="1 2">
    <name type="scientific">Portunus trituberculatus</name>
    <name type="common">Swimming crab</name>
    <name type="synonym">Neptunus trituberculatus</name>
    <dbReference type="NCBI Taxonomy" id="210409"/>
    <lineage>
        <taxon>Eukaryota</taxon>
        <taxon>Metazoa</taxon>
        <taxon>Ecdysozoa</taxon>
        <taxon>Arthropoda</taxon>
        <taxon>Crustacea</taxon>
        <taxon>Multicrustacea</taxon>
        <taxon>Malacostraca</taxon>
        <taxon>Eumalacostraca</taxon>
        <taxon>Eucarida</taxon>
        <taxon>Decapoda</taxon>
        <taxon>Pleocyemata</taxon>
        <taxon>Brachyura</taxon>
        <taxon>Eubrachyura</taxon>
        <taxon>Portunoidea</taxon>
        <taxon>Portunidae</taxon>
        <taxon>Portuninae</taxon>
        <taxon>Portunus</taxon>
    </lineage>
</organism>
<protein>
    <submittedName>
        <fullName evidence="1">Uncharacterized protein</fullName>
    </submittedName>
</protein>
<keyword evidence="2" id="KW-1185">Reference proteome</keyword>
<dbReference type="EMBL" id="VSRR010130418">
    <property type="protein sequence ID" value="MPD02212.1"/>
    <property type="molecule type" value="Genomic_DNA"/>
</dbReference>
<dbReference type="Proteomes" id="UP000324222">
    <property type="component" value="Unassembled WGS sequence"/>
</dbReference>
<name>A0A5B7JW33_PORTR</name>
<evidence type="ECO:0000313" key="1">
    <source>
        <dbReference type="EMBL" id="MPD02212.1"/>
    </source>
</evidence>
<accession>A0A5B7JW33</accession>
<proteinExistence type="predicted"/>
<dbReference type="AlphaFoldDB" id="A0A5B7JW33"/>
<sequence length="188" mass="20991">MTADVAAPYPKSSIHHPSYEAPPNCHTVSQVPFSCGLYQAIRSMHLPRQLTVEPGLYPGGKVHWCSGDYFGTGVMQEQGHFFSMYSHLQDVVHSQQTGFLQIGRVHRQAILHTPDTNLSLHWALQPYTVPCNPTEPCLSIRERLHGHPILSHEGALRSRVDDHTVWPPIQSTIHLNCPGCGVETVYIV</sequence>
<comment type="caution">
    <text evidence="1">The sequence shown here is derived from an EMBL/GenBank/DDBJ whole genome shotgun (WGS) entry which is preliminary data.</text>
</comment>